<evidence type="ECO:0000256" key="3">
    <source>
        <dbReference type="SAM" id="MobiDB-lite"/>
    </source>
</evidence>
<dbReference type="InterPro" id="IPR058637">
    <property type="entry name" value="YknX-like_C"/>
</dbReference>
<organism evidence="7 8">
    <name type="scientific">Thioalkalivibrio versutus</name>
    <dbReference type="NCBI Taxonomy" id="106634"/>
    <lineage>
        <taxon>Bacteria</taxon>
        <taxon>Pseudomonadati</taxon>
        <taxon>Pseudomonadota</taxon>
        <taxon>Gammaproteobacteria</taxon>
        <taxon>Chromatiales</taxon>
        <taxon>Ectothiorhodospiraceae</taxon>
        <taxon>Thioalkalivibrio</taxon>
    </lineage>
</organism>
<dbReference type="PANTHER" id="PTHR30469:SF16">
    <property type="entry name" value="HAE1 FAMILY EFFLUX PUMP MFP COMPONENT"/>
    <property type="match status" value="1"/>
</dbReference>
<dbReference type="Pfam" id="PF25954">
    <property type="entry name" value="Beta-barrel_RND_2"/>
    <property type="match status" value="1"/>
</dbReference>
<dbReference type="OrthoDB" id="9806939at2"/>
<evidence type="ECO:0000259" key="5">
    <source>
        <dbReference type="Pfam" id="PF25954"/>
    </source>
</evidence>
<dbReference type="RefSeq" id="WP_047250582.1">
    <property type="nucleotide sequence ID" value="NZ_CP011367.1"/>
</dbReference>
<evidence type="ECO:0000313" key="7">
    <source>
        <dbReference type="EMBL" id="AKJ94045.1"/>
    </source>
</evidence>
<dbReference type="PANTHER" id="PTHR30469">
    <property type="entry name" value="MULTIDRUG RESISTANCE PROTEIN MDTA"/>
    <property type="match status" value="1"/>
</dbReference>
<feature type="region of interest" description="Disordered" evidence="3">
    <location>
        <begin position="346"/>
        <end position="370"/>
    </location>
</feature>
<dbReference type="Pfam" id="PF25917">
    <property type="entry name" value="BSH_RND"/>
    <property type="match status" value="1"/>
</dbReference>
<evidence type="ECO:0000256" key="1">
    <source>
        <dbReference type="ARBA" id="ARBA00009477"/>
    </source>
</evidence>
<evidence type="ECO:0000259" key="6">
    <source>
        <dbReference type="Pfam" id="PF25989"/>
    </source>
</evidence>
<dbReference type="NCBIfam" id="TIGR01730">
    <property type="entry name" value="RND_mfp"/>
    <property type="match status" value="1"/>
</dbReference>
<reference evidence="7 8" key="1">
    <citation type="submission" date="2015-04" db="EMBL/GenBank/DDBJ databases">
        <title>Complete Sequence for the Genome of the Thioalkalivibrio versutus D301.</title>
        <authorList>
            <person name="Mu T."/>
            <person name="Zhou J."/>
            <person name="Xu X."/>
        </authorList>
    </citation>
    <scope>NUCLEOTIDE SEQUENCE [LARGE SCALE GENOMIC DNA]</scope>
    <source>
        <strain evidence="7 8">D301</strain>
    </source>
</reference>
<dbReference type="Gene3D" id="2.40.420.20">
    <property type="match status" value="1"/>
</dbReference>
<dbReference type="Gene3D" id="2.40.30.170">
    <property type="match status" value="1"/>
</dbReference>
<proteinExistence type="inferred from homology"/>
<evidence type="ECO:0000259" key="4">
    <source>
        <dbReference type="Pfam" id="PF25917"/>
    </source>
</evidence>
<dbReference type="EMBL" id="CP011367">
    <property type="protein sequence ID" value="AKJ94045.1"/>
    <property type="molecule type" value="Genomic_DNA"/>
</dbReference>
<dbReference type="KEGG" id="tvr:TVD_01080"/>
<keyword evidence="8" id="KW-1185">Reference proteome</keyword>
<dbReference type="InterPro" id="IPR010916">
    <property type="entry name" value="TonB_box_CS"/>
</dbReference>
<dbReference type="PATRIC" id="fig|106634.4.peg.221"/>
<feature type="region of interest" description="Disordered" evidence="3">
    <location>
        <begin position="30"/>
        <end position="51"/>
    </location>
</feature>
<dbReference type="PROSITE" id="PS00430">
    <property type="entry name" value="TONB_DEPENDENT_REC_1"/>
    <property type="match status" value="1"/>
</dbReference>
<dbReference type="FunFam" id="2.40.30.170:FF:000010">
    <property type="entry name" value="Efflux RND transporter periplasmic adaptor subunit"/>
    <property type="match status" value="1"/>
</dbReference>
<feature type="domain" description="YknX-like C-terminal permuted SH3-like" evidence="6">
    <location>
        <begin position="285"/>
        <end position="351"/>
    </location>
</feature>
<evidence type="ECO:0000256" key="2">
    <source>
        <dbReference type="SAM" id="Coils"/>
    </source>
</evidence>
<feature type="coiled-coil region" evidence="2">
    <location>
        <begin position="107"/>
        <end position="172"/>
    </location>
</feature>
<keyword evidence="2" id="KW-0175">Coiled coil</keyword>
<dbReference type="STRING" id="106634.TVD_01080"/>
<dbReference type="Pfam" id="PF25989">
    <property type="entry name" value="YknX_C"/>
    <property type="match status" value="1"/>
</dbReference>
<accession>A0A0G3FYG8</accession>
<evidence type="ECO:0000313" key="8">
    <source>
        <dbReference type="Proteomes" id="UP000064201"/>
    </source>
</evidence>
<dbReference type="InterPro" id="IPR058792">
    <property type="entry name" value="Beta-barrel_RND_2"/>
</dbReference>
<feature type="domain" description="CusB-like beta-barrel" evidence="5">
    <location>
        <begin position="207"/>
        <end position="275"/>
    </location>
</feature>
<dbReference type="Gene3D" id="1.10.287.470">
    <property type="entry name" value="Helix hairpin bin"/>
    <property type="match status" value="1"/>
</dbReference>
<protein>
    <submittedName>
        <fullName evidence="7">RND transporter</fullName>
    </submittedName>
</protein>
<dbReference type="AlphaFoldDB" id="A0A0G3FYG8"/>
<dbReference type="SUPFAM" id="SSF111369">
    <property type="entry name" value="HlyD-like secretion proteins"/>
    <property type="match status" value="1"/>
</dbReference>
<dbReference type="Proteomes" id="UP000064201">
    <property type="component" value="Chromosome"/>
</dbReference>
<comment type="similarity">
    <text evidence="1">Belongs to the membrane fusion protein (MFP) (TC 8.A.1) family.</text>
</comment>
<dbReference type="Gene3D" id="2.40.50.100">
    <property type="match status" value="1"/>
</dbReference>
<dbReference type="GO" id="GO:1990281">
    <property type="term" value="C:efflux pump complex"/>
    <property type="evidence" value="ECO:0007669"/>
    <property type="project" value="TreeGrafter"/>
</dbReference>
<name>A0A0G3FYG8_9GAMM</name>
<feature type="domain" description="Multidrug resistance protein MdtA-like barrel-sandwich hybrid" evidence="4">
    <location>
        <begin position="74"/>
        <end position="195"/>
    </location>
</feature>
<dbReference type="InterPro" id="IPR006143">
    <property type="entry name" value="RND_pump_MFP"/>
</dbReference>
<dbReference type="GO" id="GO:0015562">
    <property type="term" value="F:efflux transmembrane transporter activity"/>
    <property type="evidence" value="ECO:0007669"/>
    <property type="project" value="TreeGrafter"/>
</dbReference>
<gene>
    <name evidence="7" type="ORF">TVD_01080</name>
</gene>
<dbReference type="InterPro" id="IPR058625">
    <property type="entry name" value="MdtA-like_BSH"/>
</dbReference>
<sequence>MKAIGGFLGLVLVVAIVAAAWFAFGPEHGARDEGGDAPAASQRDERTPVRVSEVAPRTFETMVESLGTVEANESVVVTASVTERVVEILFDDGDAVEAGDVLVRLDADEERAALREIRVQVDEARRELDRVRDRVADGVVTQQQVDQQRSRLNEAEARLAAAEARVANRVIRAPFSGRLGLRQVSPGSLVSPGTAIVELDDVSVVKVDFAVPERHAAAIGLGMEVAGRSASGEFAGQVAAVSNRLDVATRTLTVRALVENPDLLLRPGMLVNIRLPLDPVERPGVPEGAIQQVADQHFVFRLRDDGTVERVRIRIGRRDPGYAEVLDGLEPGDTVVSEGVSRVRDGREVRVLPPRVPDSDNGNGEAGADT</sequence>